<dbReference type="Proteomes" id="UP000048841">
    <property type="component" value="Unassembled WGS sequence"/>
</dbReference>
<evidence type="ECO:0000313" key="2">
    <source>
        <dbReference type="EMBL" id="CFQ72209.1"/>
    </source>
</evidence>
<dbReference type="AlphaFoldDB" id="A0A0T7P8Q2"/>
<organism evidence="2 3">
    <name type="scientific">Yersinia enterocolitica</name>
    <dbReference type="NCBI Taxonomy" id="630"/>
    <lineage>
        <taxon>Bacteria</taxon>
        <taxon>Pseudomonadati</taxon>
        <taxon>Pseudomonadota</taxon>
        <taxon>Gammaproteobacteria</taxon>
        <taxon>Enterobacterales</taxon>
        <taxon>Yersiniaceae</taxon>
        <taxon>Yersinia</taxon>
    </lineage>
</organism>
<proteinExistence type="predicted"/>
<feature type="transmembrane region" description="Helical" evidence="1">
    <location>
        <begin position="7"/>
        <end position="27"/>
    </location>
</feature>
<reference evidence="2 3" key="1">
    <citation type="submission" date="2015-03" db="EMBL/GenBank/DDBJ databases">
        <authorList>
            <person name="Murphy D."/>
        </authorList>
    </citation>
    <scope>NUCLEOTIDE SEQUENCE [LARGE SCALE GENOMIC DNA]</scope>
    <source>
        <strain evidence="2 3">IP26249</strain>
    </source>
</reference>
<feature type="transmembrane region" description="Helical" evidence="1">
    <location>
        <begin position="33"/>
        <end position="51"/>
    </location>
</feature>
<keyword evidence="1" id="KW-0472">Membrane</keyword>
<gene>
    <name evidence="2" type="ORF">ERS137941_03540</name>
</gene>
<protein>
    <submittedName>
        <fullName evidence="2">Uncharacterized protein</fullName>
    </submittedName>
</protein>
<keyword evidence="1" id="KW-1133">Transmembrane helix</keyword>
<evidence type="ECO:0000313" key="3">
    <source>
        <dbReference type="Proteomes" id="UP000048841"/>
    </source>
</evidence>
<sequence>MTTSTKLYAAFQAICVVLYALLVIHAATYIGPMVTILTAALGVSIAANMITKGDNSTLFSVSLWASTLCLPLSLMAFM</sequence>
<keyword evidence="1" id="KW-0812">Transmembrane</keyword>
<evidence type="ECO:0000256" key="1">
    <source>
        <dbReference type="SAM" id="Phobius"/>
    </source>
</evidence>
<accession>A0A0T7P8Q2</accession>
<feature type="transmembrane region" description="Helical" evidence="1">
    <location>
        <begin position="58"/>
        <end position="77"/>
    </location>
</feature>
<name>A0A0T7P8Q2_YEREN</name>
<dbReference type="EMBL" id="CGBR01000034">
    <property type="protein sequence ID" value="CFQ72209.1"/>
    <property type="molecule type" value="Genomic_DNA"/>
</dbReference>